<comment type="caution">
    <text evidence="4">The sequence shown here is derived from an EMBL/GenBank/DDBJ whole genome shotgun (WGS) entry which is preliminary data.</text>
</comment>
<accession>A0A0B2VRT0</accession>
<protein>
    <recommendedName>
        <fullName evidence="3">TIL domain-containing protein</fullName>
    </recommendedName>
</protein>
<dbReference type="InterPro" id="IPR002919">
    <property type="entry name" value="TIL_dom"/>
</dbReference>
<keyword evidence="5" id="KW-1185">Reference proteome</keyword>
<feature type="domain" description="TIL" evidence="3">
    <location>
        <begin position="65"/>
        <end position="124"/>
    </location>
</feature>
<keyword evidence="1" id="KW-0722">Serine protease inhibitor</keyword>
<evidence type="ECO:0000313" key="5">
    <source>
        <dbReference type="Proteomes" id="UP000031036"/>
    </source>
</evidence>
<feature type="signal peptide" evidence="2">
    <location>
        <begin position="1"/>
        <end position="29"/>
    </location>
</feature>
<name>A0A0B2VRT0_TOXCA</name>
<dbReference type="Pfam" id="PF01826">
    <property type="entry name" value="TIL"/>
    <property type="match status" value="1"/>
</dbReference>
<keyword evidence="1" id="KW-0646">Protease inhibitor</keyword>
<dbReference type="AlphaFoldDB" id="A0A0B2VRT0"/>
<sequence>MFHLQLSFFTMRMTVASILFLMMIAEVVSMEVSNSTHEQQLNLTLVEEQMIFNATDNPKESSVKCPEGFVYSTCTSLCPPKNCATLHLRPFCFSLRCGPPKCVCKPGLVLKAYNVEKCVAPEDC</sequence>
<proteinExistence type="predicted"/>
<dbReference type="GO" id="GO:0004867">
    <property type="term" value="F:serine-type endopeptidase inhibitor activity"/>
    <property type="evidence" value="ECO:0007669"/>
    <property type="project" value="UniProtKB-KW"/>
</dbReference>
<dbReference type="Gene3D" id="2.10.25.10">
    <property type="entry name" value="Laminin"/>
    <property type="match status" value="1"/>
</dbReference>
<organism evidence="4 5">
    <name type="scientific">Toxocara canis</name>
    <name type="common">Canine roundworm</name>
    <dbReference type="NCBI Taxonomy" id="6265"/>
    <lineage>
        <taxon>Eukaryota</taxon>
        <taxon>Metazoa</taxon>
        <taxon>Ecdysozoa</taxon>
        <taxon>Nematoda</taxon>
        <taxon>Chromadorea</taxon>
        <taxon>Rhabditida</taxon>
        <taxon>Spirurina</taxon>
        <taxon>Ascaridomorpha</taxon>
        <taxon>Ascaridoidea</taxon>
        <taxon>Toxocaridae</taxon>
        <taxon>Toxocara</taxon>
    </lineage>
</organism>
<dbReference type="EMBL" id="JPKZ01001081">
    <property type="protein sequence ID" value="KHN84029.1"/>
    <property type="molecule type" value="Genomic_DNA"/>
</dbReference>
<evidence type="ECO:0000256" key="2">
    <source>
        <dbReference type="SAM" id="SignalP"/>
    </source>
</evidence>
<dbReference type="SUPFAM" id="SSF57567">
    <property type="entry name" value="Serine protease inhibitors"/>
    <property type="match status" value="1"/>
</dbReference>
<dbReference type="InterPro" id="IPR036084">
    <property type="entry name" value="Ser_inhib-like_sf"/>
</dbReference>
<gene>
    <name evidence="4" type="ORF">Tcan_08188</name>
</gene>
<keyword evidence="2" id="KW-0732">Signal</keyword>
<feature type="chain" id="PRO_5002080308" description="TIL domain-containing protein" evidence="2">
    <location>
        <begin position="30"/>
        <end position="124"/>
    </location>
</feature>
<evidence type="ECO:0000259" key="3">
    <source>
        <dbReference type="Pfam" id="PF01826"/>
    </source>
</evidence>
<evidence type="ECO:0000256" key="1">
    <source>
        <dbReference type="ARBA" id="ARBA00022900"/>
    </source>
</evidence>
<dbReference type="CDD" id="cd19941">
    <property type="entry name" value="TIL"/>
    <property type="match status" value="1"/>
</dbReference>
<dbReference type="Proteomes" id="UP000031036">
    <property type="component" value="Unassembled WGS sequence"/>
</dbReference>
<reference evidence="4 5" key="1">
    <citation type="submission" date="2014-11" db="EMBL/GenBank/DDBJ databases">
        <title>Genetic blueprint of the zoonotic pathogen Toxocara canis.</title>
        <authorList>
            <person name="Zhu X.-Q."/>
            <person name="Korhonen P.K."/>
            <person name="Cai H."/>
            <person name="Young N.D."/>
            <person name="Nejsum P."/>
            <person name="von Samson-Himmelstjerna G."/>
            <person name="Boag P.R."/>
            <person name="Tan P."/>
            <person name="Li Q."/>
            <person name="Min J."/>
            <person name="Yang Y."/>
            <person name="Wang X."/>
            <person name="Fang X."/>
            <person name="Hall R.S."/>
            <person name="Hofmann A."/>
            <person name="Sternberg P.W."/>
            <person name="Jex A.R."/>
            <person name="Gasser R.B."/>
        </authorList>
    </citation>
    <scope>NUCLEOTIDE SEQUENCE [LARGE SCALE GENOMIC DNA]</scope>
    <source>
        <strain evidence="4">PN_DK_2014</strain>
    </source>
</reference>
<dbReference type="OrthoDB" id="5788516at2759"/>
<evidence type="ECO:0000313" key="4">
    <source>
        <dbReference type="EMBL" id="KHN84029.1"/>
    </source>
</evidence>